<dbReference type="GO" id="GO:0003779">
    <property type="term" value="F:actin binding"/>
    <property type="evidence" value="ECO:0007669"/>
    <property type="project" value="InterPro"/>
</dbReference>
<feature type="compositionally biased region" description="Basic residues" evidence="1">
    <location>
        <begin position="64"/>
        <end position="75"/>
    </location>
</feature>
<dbReference type="InterPro" id="IPR003124">
    <property type="entry name" value="WH2_dom"/>
</dbReference>
<dbReference type="EMBL" id="KV926212">
    <property type="protein sequence ID" value="PIO37105.1"/>
    <property type="molecule type" value="Genomic_DNA"/>
</dbReference>
<protein>
    <recommendedName>
        <fullName evidence="2">WH2 domain-containing protein</fullName>
    </recommendedName>
</protein>
<feature type="region of interest" description="Disordered" evidence="1">
    <location>
        <begin position="45"/>
        <end position="75"/>
    </location>
</feature>
<dbReference type="AlphaFoldDB" id="A0A2G9SAM3"/>
<feature type="domain" description="WH2" evidence="2">
    <location>
        <begin position="327"/>
        <end position="344"/>
    </location>
</feature>
<dbReference type="Proteomes" id="UP000228934">
    <property type="component" value="Unassembled WGS sequence"/>
</dbReference>
<proteinExistence type="predicted"/>
<dbReference type="OrthoDB" id="8963340at2759"/>
<feature type="compositionally biased region" description="Low complexity" evidence="1">
    <location>
        <begin position="54"/>
        <end position="63"/>
    </location>
</feature>
<evidence type="ECO:0000313" key="3">
    <source>
        <dbReference type="EMBL" id="PIO37105.1"/>
    </source>
</evidence>
<reference evidence="4" key="1">
    <citation type="journal article" date="2017" name="Nat. Commun.">
        <title>The North American bullfrog draft genome provides insight into hormonal regulation of long noncoding RNA.</title>
        <authorList>
            <person name="Hammond S.A."/>
            <person name="Warren R.L."/>
            <person name="Vandervalk B.P."/>
            <person name="Kucuk E."/>
            <person name="Khan H."/>
            <person name="Gibb E.A."/>
            <person name="Pandoh P."/>
            <person name="Kirk H."/>
            <person name="Zhao Y."/>
            <person name="Jones M."/>
            <person name="Mungall A.J."/>
            <person name="Coope R."/>
            <person name="Pleasance S."/>
            <person name="Moore R.A."/>
            <person name="Holt R.A."/>
            <person name="Round J.M."/>
            <person name="Ohora S."/>
            <person name="Walle B.V."/>
            <person name="Veldhoen N."/>
            <person name="Helbing C.C."/>
            <person name="Birol I."/>
        </authorList>
    </citation>
    <scope>NUCLEOTIDE SEQUENCE [LARGE SCALE GENOMIC DNA]</scope>
</reference>
<evidence type="ECO:0000259" key="2">
    <source>
        <dbReference type="PROSITE" id="PS51082"/>
    </source>
</evidence>
<keyword evidence="4" id="KW-1185">Reference proteome</keyword>
<gene>
    <name evidence="3" type="ORF">AB205_0213790</name>
</gene>
<feature type="non-terminal residue" evidence="3">
    <location>
        <position position="346"/>
    </location>
</feature>
<evidence type="ECO:0000313" key="4">
    <source>
        <dbReference type="Proteomes" id="UP000228934"/>
    </source>
</evidence>
<name>A0A2G9SAM3_AQUCT</name>
<accession>A0A2G9SAM3</accession>
<dbReference type="PROSITE" id="PS51082">
    <property type="entry name" value="WH2"/>
    <property type="match status" value="1"/>
</dbReference>
<sequence>MSGLNLDSDVDMKALISLAGVQEEHLDKESSHTIFSILKKEASVEKPNTRTRLRSLSSSSITPSKKRKSPNKRFPHATKIATALPDHTPFNYVQSLSKVPPSSSAPSSSHFSVRLPPATPPYLKELSQTFSCIPSVHPPSKDIPVLPPHPQFIYGINSKNLAPHPISSSNKKTPAMASFSLPPNPNNIATEDESLLQSQHSFPHFGRDVTASLSHIPSNESSVKYEDIPTLPDPPVFAKSVNSETVITPPLSSESLLSAEIAHGTVPSAPIPFKLQFDNNQTLQSSKEQLMCKRLDPPLSPQAENLDNDSASEELVVASKYLSQQNEQTFFLDQIRQGVQLKSVRF</sequence>
<organism evidence="3 4">
    <name type="scientific">Aquarana catesbeiana</name>
    <name type="common">American bullfrog</name>
    <name type="synonym">Rana catesbeiana</name>
    <dbReference type="NCBI Taxonomy" id="8400"/>
    <lineage>
        <taxon>Eukaryota</taxon>
        <taxon>Metazoa</taxon>
        <taxon>Chordata</taxon>
        <taxon>Craniata</taxon>
        <taxon>Vertebrata</taxon>
        <taxon>Euteleostomi</taxon>
        <taxon>Amphibia</taxon>
        <taxon>Batrachia</taxon>
        <taxon>Anura</taxon>
        <taxon>Neobatrachia</taxon>
        <taxon>Ranoidea</taxon>
        <taxon>Ranidae</taxon>
        <taxon>Aquarana</taxon>
    </lineage>
</organism>
<evidence type="ECO:0000256" key="1">
    <source>
        <dbReference type="SAM" id="MobiDB-lite"/>
    </source>
</evidence>